<dbReference type="InterPro" id="IPR004827">
    <property type="entry name" value="bZIP"/>
</dbReference>
<dbReference type="PANTHER" id="PTHR37616">
    <property type="entry name" value="BZIP TRANSCRIPTION FACTOR 60-LIKE"/>
    <property type="match status" value="1"/>
</dbReference>
<sequence length="419" mass="46761">MATAQFAQRGATPMFKSDLDMDSLFDFNQSTFSERASSRTSARAGSSKAAAQVYEEDGQVFAGPSHEYDRFPQQTGVGVDLSALNQPMPDGFGMGGFNSGIDEGSFGMGWNSGVDMDADMNMDFNNQGMFKNNFVDPSYIEAEEPQSDVGRLWPGMHQQAALAKAQQQQQQPQQNKGKGRATQVNDPHTEESISRLLNQMRQSSTLSSIPEDDAASQSNMSRMRKAEEEMDEDERLLASEEGKKLSSKERRQLRNKVSARAFRSRRKEYIGQLEGEVAAKAQENTTLKNTNDQLAEENARYRALIQTLLRHPSFTPFIEDISKDPAFIATQSQVQSRRRESQPQTQNAPQQMPKQNMNMVSDAPVDLSALNINNVPSQQNMSFDFSQPQIYNAQSFPQGPSQLDIAMDAARQNRQGSFF</sequence>
<evidence type="ECO:0000259" key="3">
    <source>
        <dbReference type="PROSITE" id="PS50217"/>
    </source>
</evidence>
<feature type="compositionally biased region" description="Polar residues" evidence="2">
    <location>
        <begin position="195"/>
        <end position="208"/>
    </location>
</feature>
<feature type="region of interest" description="Disordered" evidence="2">
    <location>
        <begin position="158"/>
        <end position="259"/>
    </location>
</feature>
<comment type="caution">
    <text evidence="4">The sequence shown here is derived from an EMBL/GenBank/DDBJ whole genome shotgun (WGS) entry which is preliminary data.</text>
</comment>
<protein>
    <recommendedName>
        <fullName evidence="3">BZIP domain-containing protein</fullName>
    </recommendedName>
</protein>
<dbReference type="STRING" id="40998.A0A2P7ZUU1"/>
<dbReference type="InterPro" id="IPR046347">
    <property type="entry name" value="bZIP_sf"/>
</dbReference>
<feature type="coiled-coil region" evidence="1">
    <location>
        <begin position="277"/>
        <end position="311"/>
    </location>
</feature>
<dbReference type="GO" id="GO:0003700">
    <property type="term" value="F:DNA-binding transcription factor activity"/>
    <property type="evidence" value="ECO:0007669"/>
    <property type="project" value="InterPro"/>
</dbReference>
<feature type="compositionally biased region" description="Basic and acidic residues" evidence="2">
    <location>
        <begin position="235"/>
        <end position="252"/>
    </location>
</feature>
<evidence type="ECO:0000256" key="2">
    <source>
        <dbReference type="SAM" id="MobiDB-lite"/>
    </source>
</evidence>
<dbReference type="SUPFAM" id="SSF57959">
    <property type="entry name" value="Leucine zipper domain"/>
    <property type="match status" value="1"/>
</dbReference>
<feature type="region of interest" description="Disordered" evidence="2">
    <location>
        <begin position="333"/>
        <end position="356"/>
    </location>
</feature>
<reference evidence="4 5" key="1">
    <citation type="submission" date="2017-05" db="EMBL/GenBank/DDBJ databases">
        <title>Draft genome sequence of Elsinoe australis.</title>
        <authorList>
            <person name="Cheng Q."/>
        </authorList>
    </citation>
    <scope>NUCLEOTIDE SEQUENCE [LARGE SCALE GENOMIC DNA]</scope>
    <source>
        <strain evidence="4 5">NL1</strain>
    </source>
</reference>
<dbReference type="CDD" id="cd14810">
    <property type="entry name" value="bZIP_u1"/>
    <property type="match status" value="1"/>
</dbReference>
<accession>A0A2P7ZUU1</accession>
<dbReference type="Gene3D" id="1.20.5.170">
    <property type="match status" value="1"/>
</dbReference>
<dbReference type="PANTHER" id="PTHR37616:SF2">
    <property type="entry name" value="BZIP DOMAIN-CONTAINING PROTEIN"/>
    <property type="match status" value="1"/>
</dbReference>
<name>A0A2P7ZUU1_9PEZI</name>
<feature type="compositionally biased region" description="Low complexity" evidence="2">
    <location>
        <begin position="158"/>
        <end position="174"/>
    </location>
</feature>
<dbReference type="SMART" id="SM00338">
    <property type="entry name" value="BRLZ"/>
    <property type="match status" value="1"/>
</dbReference>
<dbReference type="AlphaFoldDB" id="A0A2P7ZUU1"/>
<dbReference type="Pfam" id="PF00170">
    <property type="entry name" value="bZIP_1"/>
    <property type="match status" value="1"/>
</dbReference>
<keyword evidence="5" id="KW-1185">Reference proteome</keyword>
<gene>
    <name evidence="4" type="ORF">B9Z65_3240</name>
</gene>
<dbReference type="Proteomes" id="UP000243723">
    <property type="component" value="Unassembled WGS sequence"/>
</dbReference>
<feature type="compositionally biased region" description="Polar residues" evidence="2">
    <location>
        <begin position="345"/>
        <end position="356"/>
    </location>
</feature>
<organism evidence="4 5">
    <name type="scientific">Elsinoe australis</name>
    <dbReference type="NCBI Taxonomy" id="40998"/>
    <lineage>
        <taxon>Eukaryota</taxon>
        <taxon>Fungi</taxon>
        <taxon>Dikarya</taxon>
        <taxon>Ascomycota</taxon>
        <taxon>Pezizomycotina</taxon>
        <taxon>Dothideomycetes</taxon>
        <taxon>Dothideomycetidae</taxon>
        <taxon>Myriangiales</taxon>
        <taxon>Elsinoaceae</taxon>
        <taxon>Elsinoe</taxon>
    </lineage>
</organism>
<dbReference type="OrthoDB" id="5571888at2759"/>
<dbReference type="EMBL" id="NHZQ01000121">
    <property type="protein sequence ID" value="PSK51973.1"/>
    <property type="molecule type" value="Genomic_DNA"/>
</dbReference>
<evidence type="ECO:0000256" key="1">
    <source>
        <dbReference type="SAM" id="Coils"/>
    </source>
</evidence>
<proteinExistence type="predicted"/>
<dbReference type="PROSITE" id="PS50217">
    <property type="entry name" value="BZIP"/>
    <property type="match status" value="1"/>
</dbReference>
<evidence type="ECO:0000313" key="5">
    <source>
        <dbReference type="Proteomes" id="UP000243723"/>
    </source>
</evidence>
<feature type="domain" description="BZIP" evidence="3">
    <location>
        <begin position="245"/>
        <end position="308"/>
    </location>
</feature>
<keyword evidence="1" id="KW-0175">Coiled coil</keyword>
<evidence type="ECO:0000313" key="4">
    <source>
        <dbReference type="EMBL" id="PSK51973.1"/>
    </source>
</evidence>